<dbReference type="EMBL" id="DVJS01000150">
    <property type="protein sequence ID" value="HIS97526.1"/>
    <property type="molecule type" value="Genomic_DNA"/>
</dbReference>
<dbReference type="Proteomes" id="UP000886876">
    <property type="component" value="Unassembled WGS sequence"/>
</dbReference>
<evidence type="ECO:0000313" key="1">
    <source>
        <dbReference type="EMBL" id="HIS97526.1"/>
    </source>
</evidence>
<sequence length="180" mass="20391">MSDKLSVNALLKELKSGPFVTGCQMPMGYAPGLPLMSVRNGCLCISFPYLKYKMTGERDRTLVYPARFIITLLLPEGRPVEFRDLSLDPRFAEVNFEKPVGLFRHPAIQHLDKKGYDALRSELLGLYGRLADALLGGSPFSQEDEQRMSELFSLLLEPSLLPIYRALDADFCRKFLRRGE</sequence>
<proteinExistence type="predicted"/>
<reference evidence="1" key="1">
    <citation type="submission" date="2020-10" db="EMBL/GenBank/DDBJ databases">
        <authorList>
            <person name="Gilroy R."/>
        </authorList>
    </citation>
    <scope>NUCLEOTIDE SEQUENCE</scope>
    <source>
        <strain evidence="1">ChiHecec3B27-6122</strain>
    </source>
</reference>
<comment type="caution">
    <text evidence="1">The sequence shown here is derived from an EMBL/GenBank/DDBJ whole genome shotgun (WGS) entry which is preliminary data.</text>
</comment>
<reference evidence="1" key="2">
    <citation type="journal article" date="2021" name="PeerJ">
        <title>Extensive microbial diversity within the chicken gut microbiome revealed by metagenomics and culture.</title>
        <authorList>
            <person name="Gilroy R."/>
            <person name="Ravi A."/>
            <person name="Getino M."/>
            <person name="Pursley I."/>
            <person name="Horton D.L."/>
            <person name="Alikhan N.F."/>
            <person name="Baker D."/>
            <person name="Gharbi K."/>
            <person name="Hall N."/>
            <person name="Watson M."/>
            <person name="Adriaenssens E.M."/>
            <person name="Foster-Nyarko E."/>
            <person name="Jarju S."/>
            <person name="Secka A."/>
            <person name="Antonio M."/>
            <person name="Oren A."/>
            <person name="Chaudhuri R.R."/>
            <person name="La Ragione R."/>
            <person name="Hildebrand F."/>
            <person name="Pallen M.J."/>
        </authorList>
    </citation>
    <scope>NUCLEOTIDE SEQUENCE</scope>
    <source>
        <strain evidence="1">ChiHecec3B27-6122</strain>
    </source>
</reference>
<dbReference type="AlphaFoldDB" id="A0A9D1K931"/>
<organism evidence="1 2">
    <name type="scientific">Candidatus Scatomorpha pullistercoris</name>
    <dbReference type="NCBI Taxonomy" id="2840929"/>
    <lineage>
        <taxon>Bacteria</taxon>
        <taxon>Bacillati</taxon>
        <taxon>Bacillota</taxon>
        <taxon>Clostridia</taxon>
        <taxon>Eubacteriales</taxon>
        <taxon>Candidatus Scatomorpha</taxon>
    </lineage>
</organism>
<gene>
    <name evidence="1" type="ORF">IAD42_06070</name>
</gene>
<protein>
    <submittedName>
        <fullName evidence="1">Uncharacterized protein</fullName>
    </submittedName>
</protein>
<evidence type="ECO:0000313" key="2">
    <source>
        <dbReference type="Proteomes" id="UP000886876"/>
    </source>
</evidence>
<name>A0A9D1K931_9FIRM</name>
<accession>A0A9D1K931</accession>